<keyword evidence="6" id="KW-1185">Reference proteome</keyword>
<feature type="region of interest" description="Disordered" evidence="3">
    <location>
        <begin position="104"/>
        <end position="168"/>
    </location>
</feature>
<dbReference type="GO" id="GO:0000076">
    <property type="term" value="P:DNA replication checkpoint signaling"/>
    <property type="evidence" value="ECO:0007669"/>
    <property type="project" value="TreeGrafter"/>
</dbReference>
<evidence type="ECO:0000259" key="4">
    <source>
        <dbReference type="SMART" id="SM01075"/>
    </source>
</evidence>
<evidence type="ECO:0000313" key="5">
    <source>
        <dbReference type="Ensembl" id="ENSHBUP00000015707.1"/>
    </source>
</evidence>
<comment type="similarity">
    <text evidence="1">Belongs to the Cdt1 family.</text>
</comment>
<dbReference type="Proteomes" id="UP000264840">
    <property type="component" value="Unplaced"/>
</dbReference>
<dbReference type="GO" id="GO:0030174">
    <property type="term" value="P:regulation of DNA-templated DNA replication initiation"/>
    <property type="evidence" value="ECO:0007669"/>
    <property type="project" value="InterPro"/>
</dbReference>
<feature type="domain" description="CDT1 Geminin-binding" evidence="4">
    <location>
        <begin position="231"/>
        <end position="395"/>
    </location>
</feature>
<evidence type="ECO:0000313" key="6">
    <source>
        <dbReference type="Proteomes" id="UP000264840"/>
    </source>
</evidence>
<dbReference type="InterPro" id="IPR014939">
    <property type="entry name" value="CDT1_Gemini-bd-like"/>
</dbReference>
<dbReference type="GeneTree" id="ENSGT00390000012337"/>
<dbReference type="GO" id="GO:0003677">
    <property type="term" value="F:DNA binding"/>
    <property type="evidence" value="ECO:0007669"/>
    <property type="project" value="InterPro"/>
</dbReference>
<dbReference type="GO" id="GO:0071163">
    <property type="term" value="P:DNA replication preinitiation complex assembly"/>
    <property type="evidence" value="ECO:0007669"/>
    <property type="project" value="InterPro"/>
</dbReference>
<organism evidence="5 6">
    <name type="scientific">Haplochromis burtoni</name>
    <name type="common">Burton's mouthbrooder</name>
    <name type="synonym">Chromis burtoni</name>
    <dbReference type="NCBI Taxonomy" id="8153"/>
    <lineage>
        <taxon>Eukaryota</taxon>
        <taxon>Metazoa</taxon>
        <taxon>Chordata</taxon>
        <taxon>Craniata</taxon>
        <taxon>Vertebrata</taxon>
        <taxon>Euteleostomi</taxon>
        <taxon>Actinopterygii</taxon>
        <taxon>Neopterygii</taxon>
        <taxon>Teleostei</taxon>
        <taxon>Neoteleostei</taxon>
        <taxon>Acanthomorphata</taxon>
        <taxon>Ovalentaria</taxon>
        <taxon>Cichlomorphae</taxon>
        <taxon>Cichliformes</taxon>
        <taxon>Cichlidae</taxon>
        <taxon>African cichlids</taxon>
        <taxon>Pseudocrenilabrinae</taxon>
        <taxon>Haplochromini</taxon>
        <taxon>Haplochromis</taxon>
    </lineage>
</organism>
<dbReference type="Pfam" id="PF08839">
    <property type="entry name" value="CDT1"/>
    <property type="match status" value="1"/>
</dbReference>
<dbReference type="AlphaFoldDB" id="A0A3Q3C7I0"/>
<evidence type="ECO:0000256" key="2">
    <source>
        <dbReference type="ARBA" id="ARBA00023306"/>
    </source>
</evidence>
<dbReference type="Pfam" id="PF16679">
    <property type="entry name" value="CDT1_C"/>
    <property type="match status" value="1"/>
</dbReference>
<feature type="region of interest" description="Disordered" evidence="3">
    <location>
        <begin position="434"/>
        <end position="453"/>
    </location>
</feature>
<evidence type="ECO:0000256" key="1">
    <source>
        <dbReference type="ARBA" id="ARBA00008356"/>
    </source>
</evidence>
<dbReference type="InterPro" id="IPR038090">
    <property type="entry name" value="Cdt1_C_WH_dom_sf"/>
</dbReference>
<dbReference type="SUPFAM" id="SSF46785">
    <property type="entry name" value="Winged helix' DNA-binding domain"/>
    <property type="match status" value="1"/>
</dbReference>
<dbReference type="GO" id="GO:0070182">
    <property type="term" value="F:DNA polymerase binding"/>
    <property type="evidence" value="ECO:0007669"/>
    <property type="project" value="TreeGrafter"/>
</dbReference>
<dbReference type="CDD" id="cd08767">
    <property type="entry name" value="Cdt1_c"/>
    <property type="match status" value="1"/>
</dbReference>
<keyword evidence="2" id="KW-0131">Cell cycle</keyword>
<accession>A0A3Q3C7I0</accession>
<evidence type="ECO:0000256" key="3">
    <source>
        <dbReference type="SAM" id="MobiDB-lite"/>
    </source>
</evidence>
<feature type="compositionally biased region" description="Polar residues" evidence="3">
    <location>
        <begin position="442"/>
        <end position="453"/>
    </location>
</feature>
<proteinExistence type="inferred from homology"/>
<protein>
    <submittedName>
        <fullName evidence="5">Chromatin licensing and DNA replication factor 1</fullName>
    </submittedName>
</protein>
<dbReference type="InterPro" id="IPR032054">
    <property type="entry name" value="Cdt1_C"/>
</dbReference>
<dbReference type="PANTHER" id="PTHR28637:SF1">
    <property type="entry name" value="DNA REPLICATION FACTOR CDT1"/>
    <property type="match status" value="1"/>
</dbReference>
<dbReference type="SMART" id="SM01075">
    <property type="entry name" value="CDT1"/>
    <property type="match status" value="1"/>
</dbReference>
<dbReference type="PANTHER" id="PTHR28637">
    <property type="entry name" value="DNA REPLICATION FACTOR CDT1"/>
    <property type="match status" value="1"/>
</dbReference>
<reference evidence="5" key="1">
    <citation type="submission" date="2025-08" db="UniProtKB">
        <authorList>
            <consortium name="Ensembl"/>
        </authorList>
    </citation>
    <scope>IDENTIFICATION</scope>
</reference>
<dbReference type="CDD" id="cd08674">
    <property type="entry name" value="Cdt1_m"/>
    <property type="match status" value="1"/>
</dbReference>
<reference evidence="5" key="2">
    <citation type="submission" date="2025-09" db="UniProtKB">
        <authorList>
            <consortium name="Ensembl"/>
        </authorList>
    </citation>
    <scope>IDENTIFICATION</scope>
</reference>
<dbReference type="Gene3D" id="1.10.10.1420">
    <property type="entry name" value="DNA replication factor Cdt1, C-terminal WH domain"/>
    <property type="match status" value="1"/>
</dbReference>
<dbReference type="GO" id="GO:0000278">
    <property type="term" value="P:mitotic cell cycle"/>
    <property type="evidence" value="ECO:0007669"/>
    <property type="project" value="TreeGrafter"/>
</dbReference>
<dbReference type="Ensembl" id="ENSHBUT00000024082.1">
    <property type="protein sequence ID" value="ENSHBUP00000015707.1"/>
    <property type="gene ID" value="ENSHBUG00000017640.1"/>
</dbReference>
<dbReference type="InterPro" id="IPR036390">
    <property type="entry name" value="WH_DNA-bd_sf"/>
</dbReference>
<dbReference type="GO" id="GO:0005634">
    <property type="term" value="C:nucleus"/>
    <property type="evidence" value="ECO:0007669"/>
    <property type="project" value="TreeGrafter"/>
</dbReference>
<dbReference type="InterPro" id="IPR045173">
    <property type="entry name" value="Cdt1"/>
</dbReference>
<dbReference type="FunFam" id="1.10.10.1420:FF:000006">
    <property type="entry name" value="Chromatin licensing and DNA replication factor 1"/>
    <property type="match status" value="1"/>
</dbReference>
<sequence length="598" mass="66523">MLIHSTAQTPCLACGKLLHRRRTRPPTVCSSPCLPSDQEYRGRRGFIHFARKFVSSSCAVCALPENVCRRRLCAGALLVLVLFSCSLVRPAACLRLGLPTSTPGRRKPLAAQRSRQSHAAPSRVRRQSMKSFSVNPSPAPAPPSGARLTSERPCPPQPSSTAPPRRDPCSGQVSACTCAQSKVRVSCISPKMSFCLVHVKVNVLPCVSSTEQPAYQRYHTLAQDAPPGLSLPYHYKVLAEMFRSMDTVVAMLYNRCETATFTKIKRGVQDMMHKRFEESHVGQIKTVFPEAYTFRQEKHIQAFNSSIKKGSYQLTVDPIIVSENGEARPVLSASRLLERRRVFHNSLLSIVKQHHKVFLSSLDPPVLVPEDKLTRWHPRFNVDSVPAVHTSALPQTPRPEKLATAQEVLDKARSLITPKMEKALIGLALKTEDKAAHKEPTSQENPTVPQTSAVPAVPNALKGVSQSLLDRIRAKEAQKLQAVMTRNSKQEERLLMMSRLGELARILRSVFVAEKKPALTMEVACNRMVASYRSALSTGEMEKHIHLLAEVAGDWLTLHTVRKDLYLKLNKNMELSTVTDTVNSRLREEETELRPGGL</sequence>
<name>A0A3Q3C7I0_HAPBU</name>